<dbReference type="GO" id="GO:0009313">
    <property type="term" value="P:oligosaccharide catabolic process"/>
    <property type="evidence" value="ECO:0007669"/>
    <property type="project" value="TreeGrafter"/>
</dbReference>
<comment type="caution">
    <text evidence="5">The sequence shown here is derived from an EMBL/GenBank/DDBJ whole genome shotgun (WGS) entry which is preliminary data.</text>
</comment>
<comment type="similarity">
    <text evidence="2">Belongs to the glycosyl hydrolase 33 family.</text>
</comment>
<dbReference type="InterPro" id="IPR011040">
    <property type="entry name" value="Sialidase"/>
</dbReference>
<dbReference type="Proteomes" id="UP000569914">
    <property type="component" value="Unassembled WGS sequence"/>
</dbReference>
<dbReference type="EC" id="3.2.1.18" evidence="3"/>
<name>A0A7Y9IF12_9ACTN</name>
<dbReference type="AlphaFoldDB" id="A0A7Y9IF12"/>
<evidence type="ECO:0000313" key="6">
    <source>
        <dbReference type="Proteomes" id="UP000569914"/>
    </source>
</evidence>
<dbReference type="RefSeq" id="WP_179757580.1">
    <property type="nucleotide sequence ID" value="NZ_JACCBU010000001.1"/>
</dbReference>
<dbReference type="InterPro" id="IPR026856">
    <property type="entry name" value="Sialidase_fam"/>
</dbReference>
<accession>A0A7Y9IF12</accession>
<dbReference type="GO" id="GO:0005737">
    <property type="term" value="C:cytoplasm"/>
    <property type="evidence" value="ECO:0007669"/>
    <property type="project" value="TreeGrafter"/>
</dbReference>
<dbReference type="SUPFAM" id="SSF50939">
    <property type="entry name" value="Sialidases"/>
    <property type="match status" value="1"/>
</dbReference>
<evidence type="ECO:0000259" key="4">
    <source>
        <dbReference type="Pfam" id="PF13088"/>
    </source>
</evidence>
<evidence type="ECO:0000256" key="3">
    <source>
        <dbReference type="ARBA" id="ARBA00012733"/>
    </source>
</evidence>
<keyword evidence="5" id="KW-0326">Glycosidase</keyword>
<sequence length="371" mass="40212">MSSSLKDELIFDPADSDYHTYRIPALIADGENVIAFCEGRVNSGSDTGKIDLVCRRSTDGGASWGDVQVVHSADDATCGNPAPVVDPASGDIVLVSVRNPGDLSEKKLHLSDQAYLARRVFLQRSGDLGRTWTEPEEITDAVKHKNWGWYATGPCHGIALTQGPHAGRLLIPANHTVLPEPDQDPDPRQRYSAGHCIVSDDGGRSWRLGFVDDHVDDEDPLAINPNESAAVELADGRVYFNTRNFSSSVSGRVHAWSEDGGDTLDAPYRPVRATVAPDVQAALIRLPDDRIVLSTPRSAGRRVRLGLYVGNAGGTGWRRGPLLHAGPAAYSDLALLPDERLGVLYEAGQKRPYEGIRLARVPLSSIDDRRS</sequence>
<dbReference type="PANTHER" id="PTHR10628">
    <property type="entry name" value="SIALIDASE"/>
    <property type="match status" value="1"/>
</dbReference>
<protein>
    <recommendedName>
        <fullName evidence="3">exo-alpha-sialidase</fullName>
        <ecNumber evidence="3">3.2.1.18</ecNumber>
    </recommendedName>
</protein>
<dbReference type="InterPro" id="IPR036278">
    <property type="entry name" value="Sialidase_sf"/>
</dbReference>
<keyword evidence="5" id="KW-0378">Hydrolase</keyword>
<dbReference type="Gene3D" id="2.120.10.10">
    <property type="match status" value="1"/>
</dbReference>
<reference evidence="5 6" key="1">
    <citation type="submission" date="2020-07" db="EMBL/GenBank/DDBJ databases">
        <title>Sequencing the genomes of 1000 actinobacteria strains.</title>
        <authorList>
            <person name="Klenk H.-P."/>
        </authorList>
    </citation>
    <scope>NUCLEOTIDE SEQUENCE [LARGE SCALE GENOMIC DNA]</scope>
    <source>
        <strain evidence="5 6">DSM 22083</strain>
    </source>
</reference>
<dbReference type="GO" id="GO:0016020">
    <property type="term" value="C:membrane"/>
    <property type="evidence" value="ECO:0007669"/>
    <property type="project" value="TreeGrafter"/>
</dbReference>
<evidence type="ECO:0000256" key="2">
    <source>
        <dbReference type="ARBA" id="ARBA00009348"/>
    </source>
</evidence>
<dbReference type="GO" id="GO:0006689">
    <property type="term" value="P:ganglioside catabolic process"/>
    <property type="evidence" value="ECO:0007669"/>
    <property type="project" value="TreeGrafter"/>
</dbReference>
<gene>
    <name evidence="5" type="ORF">BKA15_006333</name>
</gene>
<comment type="catalytic activity">
    <reaction evidence="1">
        <text>Hydrolysis of alpha-(2-&gt;3)-, alpha-(2-&gt;6)-, alpha-(2-&gt;8)- glycosidic linkages of terminal sialic acid residues in oligosaccharides, glycoproteins, glycolipids, colominic acid and synthetic substrates.</text>
        <dbReference type="EC" id="3.2.1.18"/>
    </reaction>
</comment>
<dbReference type="CDD" id="cd15482">
    <property type="entry name" value="Sialidase_non-viral"/>
    <property type="match status" value="1"/>
</dbReference>
<dbReference type="EMBL" id="JACCBU010000001">
    <property type="protein sequence ID" value="NYE75004.1"/>
    <property type="molecule type" value="Genomic_DNA"/>
</dbReference>
<feature type="domain" description="Sialidase" evidence="4">
    <location>
        <begin position="43"/>
        <end position="338"/>
    </location>
</feature>
<dbReference type="PANTHER" id="PTHR10628:SF30">
    <property type="entry name" value="EXO-ALPHA-SIALIDASE"/>
    <property type="match status" value="1"/>
</dbReference>
<evidence type="ECO:0000256" key="1">
    <source>
        <dbReference type="ARBA" id="ARBA00000427"/>
    </source>
</evidence>
<dbReference type="Pfam" id="PF13088">
    <property type="entry name" value="BNR_2"/>
    <property type="match status" value="1"/>
</dbReference>
<proteinExistence type="inferred from homology"/>
<organism evidence="5 6">
    <name type="scientific">Microlunatus parietis</name>
    <dbReference type="NCBI Taxonomy" id="682979"/>
    <lineage>
        <taxon>Bacteria</taxon>
        <taxon>Bacillati</taxon>
        <taxon>Actinomycetota</taxon>
        <taxon>Actinomycetes</taxon>
        <taxon>Propionibacteriales</taxon>
        <taxon>Propionibacteriaceae</taxon>
        <taxon>Microlunatus</taxon>
    </lineage>
</organism>
<dbReference type="GO" id="GO:0004308">
    <property type="term" value="F:exo-alpha-sialidase activity"/>
    <property type="evidence" value="ECO:0007669"/>
    <property type="project" value="UniProtKB-EC"/>
</dbReference>
<keyword evidence="6" id="KW-1185">Reference proteome</keyword>
<evidence type="ECO:0000313" key="5">
    <source>
        <dbReference type="EMBL" id="NYE75004.1"/>
    </source>
</evidence>